<gene>
    <name evidence="2" type="ORF">PsAD2_03075</name>
</gene>
<name>A0A165XIK9_9HYPH</name>
<reference evidence="2 3" key="1">
    <citation type="journal article" date="2016" name="Front. Microbiol.">
        <title>Comparative Genomic Analysis Reveals a Diverse Repertoire of Genes Involved in Prokaryote-Eukaryote Interactions within the Pseudovibrio Genus.</title>
        <authorList>
            <person name="Romano S."/>
            <person name="Fernandez-Guerra A."/>
            <person name="Reen F.J."/>
            <person name="Glockner F.O."/>
            <person name="Crowley S.P."/>
            <person name="O'Sullivan O."/>
            <person name="Cotter P.D."/>
            <person name="Adams C."/>
            <person name="Dobson A.D."/>
            <person name="O'Gara F."/>
        </authorList>
    </citation>
    <scope>NUCLEOTIDE SEQUENCE [LARGE SCALE GENOMIC DNA]</scope>
    <source>
        <strain evidence="2 3">Ad2</strain>
    </source>
</reference>
<dbReference type="Proteomes" id="UP000076577">
    <property type="component" value="Unassembled WGS sequence"/>
</dbReference>
<comment type="caution">
    <text evidence="2">The sequence shown here is derived from an EMBL/GenBank/DDBJ whole genome shotgun (WGS) entry which is preliminary data.</text>
</comment>
<keyword evidence="3" id="KW-1185">Reference proteome</keyword>
<protein>
    <submittedName>
        <fullName evidence="2">Uncharacterized protein</fullName>
    </submittedName>
</protein>
<dbReference type="RefSeq" id="WP_068007608.1">
    <property type="nucleotide sequence ID" value="NZ_FOFM01000010.1"/>
</dbReference>
<organism evidence="2 3">
    <name type="scientific">Pseudovibrio axinellae</name>
    <dbReference type="NCBI Taxonomy" id="989403"/>
    <lineage>
        <taxon>Bacteria</taxon>
        <taxon>Pseudomonadati</taxon>
        <taxon>Pseudomonadota</taxon>
        <taxon>Alphaproteobacteria</taxon>
        <taxon>Hyphomicrobiales</taxon>
        <taxon>Stappiaceae</taxon>
        <taxon>Pseudovibrio</taxon>
    </lineage>
</organism>
<feature type="signal peptide" evidence="1">
    <location>
        <begin position="1"/>
        <end position="20"/>
    </location>
</feature>
<sequence length="71" mass="7915">MKQIYMVSLCVALLTAPALAGASKEQLATQYLEQTQMLAKLSDTTLNELRGVIFDIYMRKDPITAQEHADI</sequence>
<evidence type="ECO:0000313" key="2">
    <source>
        <dbReference type="EMBL" id="KZL17737.1"/>
    </source>
</evidence>
<dbReference type="EMBL" id="LMCB01000030">
    <property type="protein sequence ID" value="KZL17737.1"/>
    <property type="molecule type" value="Genomic_DNA"/>
</dbReference>
<keyword evidence="1" id="KW-0732">Signal</keyword>
<evidence type="ECO:0000313" key="3">
    <source>
        <dbReference type="Proteomes" id="UP000076577"/>
    </source>
</evidence>
<accession>A0A165XIK9</accession>
<evidence type="ECO:0000256" key="1">
    <source>
        <dbReference type="SAM" id="SignalP"/>
    </source>
</evidence>
<dbReference type="AlphaFoldDB" id="A0A165XIK9"/>
<dbReference type="PATRIC" id="fig|989403.3.peg.3293"/>
<feature type="chain" id="PRO_5007868899" evidence="1">
    <location>
        <begin position="21"/>
        <end position="71"/>
    </location>
</feature>
<proteinExistence type="predicted"/>